<keyword evidence="4 6" id="KW-1133">Transmembrane helix</keyword>
<accession>A0A1I2TI24</accession>
<proteinExistence type="predicted"/>
<keyword evidence="3 6" id="KW-0812">Transmembrane</keyword>
<evidence type="ECO:0000256" key="2">
    <source>
        <dbReference type="ARBA" id="ARBA00022475"/>
    </source>
</evidence>
<feature type="transmembrane region" description="Helical" evidence="6">
    <location>
        <begin position="213"/>
        <end position="232"/>
    </location>
</feature>
<dbReference type="InterPro" id="IPR000620">
    <property type="entry name" value="EamA_dom"/>
</dbReference>
<dbReference type="GO" id="GO:0005886">
    <property type="term" value="C:plasma membrane"/>
    <property type="evidence" value="ECO:0007669"/>
    <property type="project" value="UniProtKB-SubCell"/>
</dbReference>
<evidence type="ECO:0000256" key="3">
    <source>
        <dbReference type="ARBA" id="ARBA00022692"/>
    </source>
</evidence>
<evidence type="ECO:0000313" key="9">
    <source>
        <dbReference type="Proteomes" id="UP000198623"/>
    </source>
</evidence>
<feature type="transmembrane region" description="Helical" evidence="6">
    <location>
        <begin position="153"/>
        <end position="171"/>
    </location>
</feature>
<dbReference type="OrthoDB" id="4167046at2"/>
<protein>
    <submittedName>
        <fullName evidence="8">Threonine/homoserine efflux transporter RhtA</fullName>
    </submittedName>
</protein>
<dbReference type="PANTHER" id="PTHR32322:SF18">
    <property type="entry name" value="S-ADENOSYLMETHIONINE_S-ADENOSYLHOMOCYSTEINE TRANSPORTER"/>
    <property type="match status" value="1"/>
</dbReference>
<dbReference type="PANTHER" id="PTHR32322">
    <property type="entry name" value="INNER MEMBRANE TRANSPORTER"/>
    <property type="match status" value="1"/>
</dbReference>
<sequence>MAYLLLTLTTLFWAGNFVLGRAMHNVLPPVTMAELRWSVALLIILPFLMPKLKAHWRKIVKHWKVLIPLGVLSVGSFNTFIYLGLTTTGATNATLLQSAIPIIILVISGFFLKETVSFRQWIGVVCSLLGVLTLISLGQPGQLLNLDINQGDLWILAAVLCWASYSICLRWRPAELDGFTFFGVTVIVGVVALLPFSLLELQSAAPIIWKPEAFGSILYMAVFPSILAHLFWNRGVAELGAAKAGLFIHLMPLFGMLLSTIFLGEGIHAYHLTGMVLIFIGIYLAVITNVMKRIPKLNRGS</sequence>
<dbReference type="SUPFAM" id="SSF103481">
    <property type="entry name" value="Multidrug resistance efflux transporter EmrE"/>
    <property type="match status" value="2"/>
</dbReference>
<feature type="transmembrane region" description="Helical" evidence="6">
    <location>
        <begin position="269"/>
        <end position="291"/>
    </location>
</feature>
<evidence type="ECO:0000256" key="1">
    <source>
        <dbReference type="ARBA" id="ARBA00004651"/>
    </source>
</evidence>
<organism evidence="8 9">
    <name type="scientific">Neptunomonas qingdaonensis</name>
    <dbReference type="NCBI Taxonomy" id="1045558"/>
    <lineage>
        <taxon>Bacteria</taxon>
        <taxon>Pseudomonadati</taxon>
        <taxon>Pseudomonadota</taxon>
        <taxon>Gammaproteobacteria</taxon>
        <taxon>Oceanospirillales</taxon>
        <taxon>Oceanospirillaceae</taxon>
        <taxon>Neptunomonas</taxon>
    </lineage>
</organism>
<keyword evidence="9" id="KW-1185">Reference proteome</keyword>
<comment type="subcellular location">
    <subcellularLocation>
        <location evidence="1">Cell membrane</location>
        <topology evidence="1">Multi-pass membrane protein</topology>
    </subcellularLocation>
</comment>
<feature type="transmembrane region" description="Helical" evidence="6">
    <location>
        <begin position="121"/>
        <end position="141"/>
    </location>
</feature>
<evidence type="ECO:0000313" key="8">
    <source>
        <dbReference type="EMBL" id="SFG64513.1"/>
    </source>
</evidence>
<keyword evidence="2" id="KW-1003">Cell membrane</keyword>
<feature type="transmembrane region" description="Helical" evidence="6">
    <location>
        <begin position="36"/>
        <end position="53"/>
    </location>
</feature>
<feature type="transmembrane region" description="Helical" evidence="6">
    <location>
        <begin position="65"/>
        <end position="83"/>
    </location>
</feature>
<feature type="domain" description="EamA" evidence="7">
    <location>
        <begin position="151"/>
        <end position="286"/>
    </location>
</feature>
<feature type="transmembrane region" description="Helical" evidence="6">
    <location>
        <begin position="244"/>
        <end position="263"/>
    </location>
</feature>
<dbReference type="Pfam" id="PF00892">
    <property type="entry name" value="EamA"/>
    <property type="match status" value="2"/>
</dbReference>
<dbReference type="InterPro" id="IPR050638">
    <property type="entry name" value="AA-Vitamin_Transporters"/>
</dbReference>
<reference evidence="9" key="1">
    <citation type="submission" date="2016-10" db="EMBL/GenBank/DDBJ databases">
        <authorList>
            <person name="Varghese N."/>
            <person name="Submissions S."/>
        </authorList>
    </citation>
    <scope>NUCLEOTIDE SEQUENCE [LARGE SCALE GENOMIC DNA]</scope>
    <source>
        <strain evidence="9">CGMCC 1.10971</strain>
    </source>
</reference>
<evidence type="ECO:0000259" key="7">
    <source>
        <dbReference type="Pfam" id="PF00892"/>
    </source>
</evidence>
<dbReference type="STRING" id="1045558.SAMN05216175_11065"/>
<keyword evidence="5 6" id="KW-0472">Membrane</keyword>
<dbReference type="RefSeq" id="WP_090728774.1">
    <property type="nucleotide sequence ID" value="NZ_FOOU01000010.1"/>
</dbReference>
<name>A0A1I2TI24_9GAMM</name>
<evidence type="ECO:0000256" key="6">
    <source>
        <dbReference type="SAM" id="Phobius"/>
    </source>
</evidence>
<evidence type="ECO:0000256" key="5">
    <source>
        <dbReference type="ARBA" id="ARBA00023136"/>
    </source>
</evidence>
<feature type="domain" description="EamA" evidence="7">
    <location>
        <begin position="2"/>
        <end position="134"/>
    </location>
</feature>
<dbReference type="Proteomes" id="UP000198623">
    <property type="component" value="Unassembled WGS sequence"/>
</dbReference>
<gene>
    <name evidence="8" type="ORF">SAMN05216175_11065</name>
</gene>
<dbReference type="EMBL" id="FOOU01000010">
    <property type="protein sequence ID" value="SFG64513.1"/>
    <property type="molecule type" value="Genomic_DNA"/>
</dbReference>
<evidence type="ECO:0000256" key="4">
    <source>
        <dbReference type="ARBA" id="ARBA00022989"/>
    </source>
</evidence>
<dbReference type="InterPro" id="IPR037185">
    <property type="entry name" value="EmrE-like"/>
</dbReference>
<dbReference type="AlphaFoldDB" id="A0A1I2TI24"/>
<feature type="transmembrane region" description="Helical" evidence="6">
    <location>
        <begin position="178"/>
        <end position="198"/>
    </location>
</feature>
<feature type="transmembrane region" description="Helical" evidence="6">
    <location>
        <begin position="95"/>
        <end position="112"/>
    </location>
</feature>